<organism evidence="2 3">
    <name type="scientific">Hibiscus sabdariffa</name>
    <name type="common">roselle</name>
    <dbReference type="NCBI Taxonomy" id="183260"/>
    <lineage>
        <taxon>Eukaryota</taxon>
        <taxon>Viridiplantae</taxon>
        <taxon>Streptophyta</taxon>
        <taxon>Embryophyta</taxon>
        <taxon>Tracheophyta</taxon>
        <taxon>Spermatophyta</taxon>
        <taxon>Magnoliopsida</taxon>
        <taxon>eudicotyledons</taxon>
        <taxon>Gunneridae</taxon>
        <taxon>Pentapetalae</taxon>
        <taxon>rosids</taxon>
        <taxon>malvids</taxon>
        <taxon>Malvales</taxon>
        <taxon>Malvaceae</taxon>
        <taxon>Malvoideae</taxon>
        <taxon>Hibiscus</taxon>
    </lineage>
</organism>
<proteinExistence type="predicted"/>
<name>A0ABR2C3C9_9ROSI</name>
<gene>
    <name evidence="2" type="ORF">V6N12_052815</name>
</gene>
<accession>A0ABR2C3C9</accession>
<feature type="region of interest" description="Disordered" evidence="1">
    <location>
        <begin position="1"/>
        <end position="40"/>
    </location>
</feature>
<evidence type="ECO:0000313" key="3">
    <source>
        <dbReference type="Proteomes" id="UP001472677"/>
    </source>
</evidence>
<evidence type="ECO:0000313" key="2">
    <source>
        <dbReference type="EMBL" id="KAK8513639.1"/>
    </source>
</evidence>
<dbReference type="Proteomes" id="UP001472677">
    <property type="component" value="Unassembled WGS sequence"/>
</dbReference>
<reference evidence="2 3" key="1">
    <citation type="journal article" date="2024" name="G3 (Bethesda)">
        <title>Genome assembly of Hibiscus sabdariffa L. provides insights into metabolisms of medicinal natural products.</title>
        <authorList>
            <person name="Kim T."/>
        </authorList>
    </citation>
    <scope>NUCLEOTIDE SEQUENCE [LARGE SCALE GENOMIC DNA]</scope>
    <source>
        <strain evidence="2">TK-2024</strain>
        <tissue evidence="2">Old leaves</tissue>
    </source>
</reference>
<feature type="compositionally biased region" description="Basic and acidic residues" evidence="1">
    <location>
        <begin position="1"/>
        <end position="19"/>
    </location>
</feature>
<dbReference type="EMBL" id="JBBPBM010000069">
    <property type="protein sequence ID" value="KAK8513639.1"/>
    <property type="molecule type" value="Genomic_DNA"/>
</dbReference>
<comment type="caution">
    <text evidence="2">The sequence shown here is derived from an EMBL/GenBank/DDBJ whole genome shotgun (WGS) entry which is preliminary data.</text>
</comment>
<sequence>MTAAKKTETNEGEMERVPEPEVGLGAGASAAMPEPMRPQTPTITSISEAFETPIAICLLQFSTLVLFLFYLKVCGVEVEVG</sequence>
<protein>
    <submittedName>
        <fullName evidence="2">Uncharacterized protein</fullName>
    </submittedName>
</protein>
<keyword evidence="3" id="KW-1185">Reference proteome</keyword>
<evidence type="ECO:0000256" key="1">
    <source>
        <dbReference type="SAM" id="MobiDB-lite"/>
    </source>
</evidence>